<accession>A0A8S5LY80</accession>
<dbReference type="SUPFAM" id="SSF55846">
    <property type="entry name" value="N-acetylmuramoyl-L-alanine amidase-like"/>
    <property type="match status" value="1"/>
</dbReference>
<protein>
    <submittedName>
        <fullName evidence="1">Autolysin</fullName>
    </submittedName>
</protein>
<evidence type="ECO:0000313" key="1">
    <source>
        <dbReference type="EMBL" id="DAD74799.1"/>
    </source>
</evidence>
<dbReference type="Gene3D" id="3.40.80.10">
    <property type="entry name" value="Peptidoglycan recognition protein-like"/>
    <property type="match status" value="1"/>
</dbReference>
<dbReference type="EMBL" id="BK014765">
    <property type="protein sequence ID" value="DAD74799.1"/>
    <property type="molecule type" value="Genomic_DNA"/>
</dbReference>
<name>A0A8S5LY80_9CAUD</name>
<dbReference type="GO" id="GO:0008745">
    <property type="term" value="F:N-acetylmuramoyl-L-alanine amidase activity"/>
    <property type="evidence" value="ECO:0007669"/>
    <property type="project" value="InterPro"/>
</dbReference>
<sequence>MAYKYVTNRDAKNFTPGYLVQSTFGYPRDITNITLHWWGKPEWGQTWEQVMAFFCDSPTVGTSAHEVISDGIVGCIVDHSAAAWANGNAKGNAQSITLECNPRMSEGDMNTVAERIADIWREQGRIIPLTEHRDWFSTECSGTWSKGEMTRRAMQYYNGGGGSQKDWFDMATKQELEEVVFNTKRPEFGGRTLAEAVREIDQNTWAGVRMVKVLFNQFRVGIPHRMKDGSLAVGLRKLLGYTDEAQGDARKTEFDQDAQAMYRNFPN</sequence>
<organism evidence="1">
    <name type="scientific">Siphoviridae sp. ctZPw9</name>
    <dbReference type="NCBI Taxonomy" id="2826383"/>
    <lineage>
        <taxon>Viruses</taxon>
        <taxon>Duplodnaviria</taxon>
        <taxon>Heunggongvirae</taxon>
        <taxon>Uroviricota</taxon>
        <taxon>Caudoviricetes</taxon>
    </lineage>
</organism>
<proteinExistence type="predicted"/>
<reference evidence="1" key="1">
    <citation type="journal article" date="2021" name="Proc. Natl. Acad. Sci. U.S.A.">
        <title>A Catalog of Tens of Thousands of Viruses from Human Metagenomes Reveals Hidden Associations with Chronic Diseases.</title>
        <authorList>
            <person name="Tisza M.J."/>
            <person name="Buck C.B."/>
        </authorList>
    </citation>
    <scope>NUCLEOTIDE SEQUENCE</scope>
    <source>
        <strain evidence="1">CtZPw9</strain>
    </source>
</reference>
<dbReference type="InterPro" id="IPR036505">
    <property type="entry name" value="Amidase/PGRP_sf"/>
</dbReference>
<dbReference type="GO" id="GO:0009253">
    <property type="term" value="P:peptidoglycan catabolic process"/>
    <property type="evidence" value="ECO:0007669"/>
    <property type="project" value="InterPro"/>
</dbReference>